<comment type="catalytic activity">
    <reaction evidence="13">
        <text>a lipid A disaccharide + ATP = a lipid IVA + ADP + H(+)</text>
        <dbReference type="Rhea" id="RHEA:67840"/>
        <dbReference type="ChEBI" id="CHEBI:15378"/>
        <dbReference type="ChEBI" id="CHEBI:30616"/>
        <dbReference type="ChEBI" id="CHEBI:176343"/>
        <dbReference type="ChEBI" id="CHEBI:176425"/>
        <dbReference type="ChEBI" id="CHEBI:456216"/>
        <dbReference type="EC" id="2.7.1.130"/>
    </reaction>
</comment>
<protein>
    <recommendedName>
        <fullName evidence="4 13">Tetraacyldisaccharide 4'-kinase</fullName>
        <ecNumber evidence="3 13">2.7.1.130</ecNumber>
    </recommendedName>
    <alternativeName>
        <fullName evidence="12 13">Lipid A 4'-kinase</fullName>
    </alternativeName>
</protein>
<evidence type="ECO:0000256" key="4">
    <source>
        <dbReference type="ARBA" id="ARBA00016436"/>
    </source>
</evidence>
<keyword evidence="7 13" id="KW-0808">Transferase</keyword>
<evidence type="ECO:0000256" key="12">
    <source>
        <dbReference type="ARBA" id="ARBA00029757"/>
    </source>
</evidence>
<dbReference type="PANTHER" id="PTHR42724:SF1">
    <property type="entry name" value="TETRAACYLDISACCHARIDE 4'-KINASE, MITOCHONDRIAL-RELATED"/>
    <property type="match status" value="1"/>
</dbReference>
<evidence type="ECO:0000256" key="9">
    <source>
        <dbReference type="ARBA" id="ARBA00022777"/>
    </source>
</evidence>
<dbReference type="PANTHER" id="PTHR42724">
    <property type="entry name" value="TETRAACYLDISACCHARIDE 4'-KINASE"/>
    <property type="match status" value="1"/>
</dbReference>
<keyword evidence="9 13" id="KW-0418">Kinase</keyword>
<dbReference type="RefSeq" id="WP_173198591.1">
    <property type="nucleotide sequence ID" value="NZ_JABFCX010000002.1"/>
</dbReference>
<proteinExistence type="inferred from homology"/>
<name>A0A7Y3RLX4_9PROT</name>
<dbReference type="GO" id="GO:0009245">
    <property type="term" value="P:lipid A biosynthetic process"/>
    <property type="evidence" value="ECO:0007669"/>
    <property type="project" value="UniProtKB-UniRule"/>
</dbReference>
<feature type="binding site" evidence="13">
    <location>
        <begin position="55"/>
        <end position="62"/>
    </location>
    <ligand>
        <name>ATP</name>
        <dbReference type="ChEBI" id="CHEBI:30616"/>
    </ligand>
</feature>
<reference evidence="14 15" key="1">
    <citation type="submission" date="2020-05" db="EMBL/GenBank/DDBJ databases">
        <title>Parvularcula mediterraneae sp. nov., isolated from polypropylene straw from shallow seawater of the seashore of Laganas in Zakynthos island, Greece.</title>
        <authorList>
            <person name="Szabo I."/>
            <person name="Al-Omari J."/>
            <person name="Rado J."/>
            <person name="Szerdahelyi G.S."/>
        </authorList>
    </citation>
    <scope>NUCLEOTIDE SEQUENCE [LARGE SCALE GENOMIC DNA]</scope>
    <source>
        <strain evidence="14 15">ZS-1/3</strain>
    </source>
</reference>
<evidence type="ECO:0000256" key="5">
    <source>
        <dbReference type="ARBA" id="ARBA00022516"/>
    </source>
</evidence>
<dbReference type="GO" id="GO:0005524">
    <property type="term" value="F:ATP binding"/>
    <property type="evidence" value="ECO:0007669"/>
    <property type="project" value="UniProtKB-UniRule"/>
</dbReference>
<keyword evidence="15" id="KW-1185">Reference proteome</keyword>
<evidence type="ECO:0000256" key="10">
    <source>
        <dbReference type="ARBA" id="ARBA00022840"/>
    </source>
</evidence>
<evidence type="ECO:0000256" key="13">
    <source>
        <dbReference type="HAMAP-Rule" id="MF_00409"/>
    </source>
</evidence>
<comment type="similarity">
    <text evidence="13">Belongs to the LpxK family.</text>
</comment>
<sequence>MHLEGPSFWWQAEGTSLAAKLLSPLGAIYHWETQRRLKKPGARAGIPVICIGNATVGGVGKTPFVRALGEALQARGHAPHILTRGYGGKEKGPYCVRPEDDAAHVGDEPLLLARTLPVWVSRDRPMGAKAAKEAGASMILMDDGFQNPSLQKSLSLMLVDAATLFGNDEVFPAGPLRERPEAAASRAGALVAVLPGPETQVPDRICALADGKPVFRAWFEVEQSSIPDAPLHAFCGIGRPERFERSLKESGGKILSFKAFPDHHPFSSDEIDALKADAIEAGATLVTTEKDYVRFPPERRDGITPIPGGMRIAEEEALLSLVENAE</sequence>
<dbReference type="EC" id="2.7.1.130" evidence="3 13"/>
<dbReference type="Pfam" id="PF02606">
    <property type="entry name" value="LpxK"/>
    <property type="match status" value="1"/>
</dbReference>
<gene>
    <name evidence="13 14" type="primary">lpxK</name>
    <name evidence="14" type="ORF">HK107_08740</name>
</gene>
<keyword evidence="5 13" id="KW-0444">Lipid biosynthesis</keyword>
<keyword evidence="10 13" id="KW-0067">ATP-binding</keyword>
<evidence type="ECO:0000256" key="2">
    <source>
        <dbReference type="ARBA" id="ARBA00004870"/>
    </source>
</evidence>
<dbReference type="SUPFAM" id="SSF52540">
    <property type="entry name" value="P-loop containing nucleoside triphosphate hydrolases"/>
    <property type="match status" value="1"/>
</dbReference>
<dbReference type="HAMAP" id="MF_00409">
    <property type="entry name" value="LpxK"/>
    <property type="match status" value="1"/>
</dbReference>
<keyword evidence="11 13" id="KW-0443">Lipid metabolism</keyword>
<dbReference type="GO" id="GO:0009029">
    <property type="term" value="F:lipid-A 4'-kinase activity"/>
    <property type="evidence" value="ECO:0007669"/>
    <property type="project" value="UniProtKB-UniRule"/>
</dbReference>
<dbReference type="UniPathway" id="UPA00359">
    <property type="reaction ID" value="UER00482"/>
</dbReference>
<comment type="function">
    <text evidence="1 13">Transfers the gamma-phosphate of ATP to the 4'-position of a tetraacyldisaccharide 1-phosphate intermediate (termed DS-1-P) to form tetraacyldisaccharide 1,4'-bis-phosphate (lipid IVA).</text>
</comment>
<evidence type="ECO:0000256" key="1">
    <source>
        <dbReference type="ARBA" id="ARBA00002274"/>
    </source>
</evidence>
<evidence type="ECO:0000256" key="7">
    <source>
        <dbReference type="ARBA" id="ARBA00022679"/>
    </source>
</evidence>
<evidence type="ECO:0000313" key="15">
    <source>
        <dbReference type="Proteomes" id="UP000536835"/>
    </source>
</evidence>
<comment type="caution">
    <text evidence="14">The sequence shown here is derived from an EMBL/GenBank/DDBJ whole genome shotgun (WGS) entry which is preliminary data.</text>
</comment>
<dbReference type="GO" id="GO:0005886">
    <property type="term" value="C:plasma membrane"/>
    <property type="evidence" value="ECO:0007669"/>
    <property type="project" value="TreeGrafter"/>
</dbReference>
<dbReference type="EMBL" id="JABFCX010000002">
    <property type="protein sequence ID" value="NNU16405.1"/>
    <property type="molecule type" value="Genomic_DNA"/>
</dbReference>
<evidence type="ECO:0000256" key="6">
    <source>
        <dbReference type="ARBA" id="ARBA00022556"/>
    </source>
</evidence>
<dbReference type="AlphaFoldDB" id="A0A7Y3RLX4"/>
<dbReference type="GO" id="GO:0009244">
    <property type="term" value="P:lipopolysaccharide core region biosynthetic process"/>
    <property type="evidence" value="ECO:0007669"/>
    <property type="project" value="TreeGrafter"/>
</dbReference>
<dbReference type="NCBIfam" id="TIGR00682">
    <property type="entry name" value="lpxK"/>
    <property type="match status" value="1"/>
</dbReference>
<evidence type="ECO:0000313" key="14">
    <source>
        <dbReference type="EMBL" id="NNU16405.1"/>
    </source>
</evidence>
<organism evidence="14 15">
    <name type="scientific">Parvularcula mediterranea</name>
    <dbReference type="NCBI Taxonomy" id="2732508"/>
    <lineage>
        <taxon>Bacteria</taxon>
        <taxon>Pseudomonadati</taxon>
        <taxon>Pseudomonadota</taxon>
        <taxon>Alphaproteobacteria</taxon>
        <taxon>Parvularculales</taxon>
        <taxon>Parvularculaceae</taxon>
        <taxon>Parvularcula</taxon>
    </lineage>
</organism>
<evidence type="ECO:0000256" key="11">
    <source>
        <dbReference type="ARBA" id="ARBA00023098"/>
    </source>
</evidence>
<dbReference type="Proteomes" id="UP000536835">
    <property type="component" value="Unassembled WGS sequence"/>
</dbReference>
<keyword evidence="6 13" id="KW-0441">Lipid A biosynthesis</keyword>
<dbReference type="InterPro" id="IPR027417">
    <property type="entry name" value="P-loop_NTPase"/>
</dbReference>
<evidence type="ECO:0000256" key="8">
    <source>
        <dbReference type="ARBA" id="ARBA00022741"/>
    </source>
</evidence>
<dbReference type="InterPro" id="IPR003758">
    <property type="entry name" value="LpxK"/>
</dbReference>
<accession>A0A7Y3RLX4</accession>
<comment type="pathway">
    <text evidence="2 13">Glycolipid biosynthesis; lipid IV(A) biosynthesis; lipid IV(A) from (3R)-3-hydroxytetradecanoyl-[acyl-carrier-protein] and UDP-N-acetyl-alpha-D-glucosamine: step 6/6.</text>
</comment>
<keyword evidence="8 13" id="KW-0547">Nucleotide-binding</keyword>
<evidence type="ECO:0000256" key="3">
    <source>
        <dbReference type="ARBA" id="ARBA00012071"/>
    </source>
</evidence>